<gene>
    <name evidence="9" type="primary">srx-66</name>
    <name evidence="7" type="synonym">Cbr-srx-66</name>
    <name evidence="9" type="ORF">CBG01279</name>
    <name evidence="7" type="ORF">CBG_01279</name>
</gene>
<dbReference type="GO" id="GO:0016020">
    <property type="term" value="C:membrane"/>
    <property type="evidence" value="ECO:0007669"/>
    <property type="project" value="UniProtKB-SubCell"/>
</dbReference>
<feature type="transmembrane region" description="Helical" evidence="5">
    <location>
        <begin position="7"/>
        <end position="27"/>
    </location>
</feature>
<reference evidence="7 8" key="2">
    <citation type="journal article" date="2011" name="PLoS Genet.">
        <title>Caenorhabditis briggsae recombinant inbred line genotypes reveal inter-strain incompatibility and the evolution of recombination.</title>
        <authorList>
            <person name="Ross J.A."/>
            <person name="Koboldt D.C."/>
            <person name="Staisch J.E."/>
            <person name="Chamberlin H.M."/>
            <person name="Gupta B.P."/>
            <person name="Miller R.D."/>
            <person name="Baird S.E."/>
            <person name="Haag E.S."/>
        </authorList>
    </citation>
    <scope>NUCLEOTIDE SEQUENCE [LARGE SCALE GENOMIC DNA]</scope>
    <source>
        <strain evidence="7 8">AF16</strain>
    </source>
</reference>
<dbReference type="Proteomes" id="UP000008549">
    <property type="component" value="Unassembled WGS sequence"/>
</dbReference>
<dbReference type="SUPFAM" id="SSF81321">
    <property type="entry name" value="Family A G protein-coupled receptor-like"/>
    <property type="match status" value="1"/>
</dbReference>
<dbReference type="Pfam" id="PF10328">
    <property type="entry name" value="7TM_GPCR_Srx"/>
    <property type="match status" value="1"/>
</dbReference>
<dbReference type="FunCoup" id="A8WQ12">
    <property type="interactions" value="5"/>
</dbReference>
<evidence type="ECO:0000256" key="5">
    <source>
        <dbReference type="SAM" id="Phobius"/>
    </source>
</evidence>
<dbReference type="WormBase" id="CBG01279">
    <property type="protein sequence ID" value="CBP36952"/>
    <property type="gene ID" value="WBGene00024541"/>
    <property type="gene designation" value="Cbr-srx-66"/>
</dbReference>
<feature type="transmembrane region" description="Helical" evidence="5">
    <location>
        <begin position="175"/>
        <end position="192"/>
    </location>
</feature>
<organism evidence="7 8">
    <name type="scientific">Caenorhabditis briggsae</name>
    <dbReference type="NCBI Taxonomy" id="6238"/>
    <lineage>
        <taxon>Eukaryota</taxon>
        <taxon>Metazoa</taxon>
        <taxon>Ecdysozoa</taxon>
        <taxon>Nematoda</taxon>
        <taxon>Chromadorea</taxon>
        <taxon>Rhabditida</taxon>
        <taxon>Rhabditina</taxon>
        <taxon>Rhabditomorpha</taxon>
        <taxon>Rhabditoidea</taxon>
        <taxon>Rhabditidae</taxon>
        <taxon>Peloderinae</taxon>
        <taxon>Caenorhabditis</taxon>
    </lineage>
</organism>
<dbReference type="InterPro" id="IPR017452">
    <property type="entry name" value="GPCR_Rhodpsn_7TM"/>
</dbReference>
<keyword evidence="2 5" id="KW-0812">Transmembrane</keyword>
<evidence type="ECO:0000259" key="6">
    <source>
        <dbReference type="PROSITE" id="PS50262"/>
    </source>
</evidence>
<feature type="transmembrane region" description="Helical" evidence="5">
    <location>
        <begin position="79"/>
        <end position="102"/>
    </location>
</feature>
<proteinExistence type="predicted"/>
<evidence type="ECO:0000313" key="8">
    <source>
        <dbReference type="Proteomes" id="UP000008549"/>
    </source>
</evidence>
<evidence type="ECO:0000313" key="7">
    <source>
        <dbReference type="EMBL" id="CAP22570.2"/>
    </source>
</evidence>
<keyword evidence="3 5" id="KW-1133">Transmembrane helix</keyword>
<feature type="transmembrane region" description="Helical" evidence="5">
    <location>
        <begin position="249"/>
        <end position="271"/>
    </location>
</feature>
<evidence type="ECO:0000256" key="4">
    <source>
        <dbReference type="ARBA" id="ARBA00023136"/>
    </source>
</evidence>
<evidence type="ECO:0000256" key="1">
    <source>
        <dbReference type="ARBA" id="ARBA00004370"/>
    </source>
</evidence>
<dbReference type="InParanoid" id="A8WQ12"/>
<reference evidence="7 8" key="1">
    <citation type="journal article" date="2003" name="PLoS Biol.">
        <title>The genome sequence of Caenorhabditis briggsae: a platform for comparative genomics.</title>
        <authorList>
            <person name="Stein L.D."/>
            <person name="Bao Z."/>
            <person name="Blasiar D."/>
            <person name="Blumenthal T."/>
            <person name="Brent M.R."/>
            <person name="Chen N."/>
            <person name="Chinwalla A."/>
            <person name="Clarke L."/>
            <person name="Clee C."/>
            <person name="Coghlan A."/>
            <person name="Coulson A."/>
            <person name="D'Eustachio P."/>
            <person name="Fitch D.H."/>
            <person name="Fulton L.A."/>
            <person name="Fulton R.E."/>
            <person name="Griffiths-Jones S."/>
            <person name="Harris T.W."/>
            <person name="Hillier L.W."/>
            <person name="Kamath R."/>
            <person name="Kuwabara P.E."/>
            <person name="Mardis E.R."/>
            <person name="Marra M.A."/>
            <person name="Miner T.L."/>
            <person name="Minx P."/>
            <person name="Mullikin J.C."/>
            <person name="Plumb R.W."/>
            <person name="Rogers J."/>
            <person name="Schein J.E."/>
            <person name="Sohrmann M."/>
            <person name="Spieth J."/>
            <person name="Stajich J.E."/>
            <person name="Wei C."/>
            <person name="Willey D."/>
            <person name="Wilson R.K."/>
            <person name="Durbin R."/>
            <person name="Waterston R.H."/>
        </authorList>
    </citation>
    <scope>NUCLEOTIDE SEQUENCE [LARGE SCALE GENOMIC DNA]</scope>
    <source>
        <strain evidence="7 8">AF16</strain>
    </source>
</reference>
<accession>A8WQ12</accession>
<dbReference type="Gene3D" id="1.20.1070.10">
    <property type="entry name" value="Rhodopsin 7-helix transmembrane proteins"/>
    <property type="match status" value="1"/>
</dbReference>
<protein>
    <submittedName>
        <fullName evidence="7">Protein CBR-SRX-66</fullName>
    </submittedName>
</protein>
<dbReference type="PANTHER" id="PTHR23017">
    <property type="entry name" value="SERPENTINE RECEPTOR, CLASS X"/>
    <property type="match status" value="1"/>
</dbReference>
<evidence type="ECO:0000256" key="3">
    <source>
        <dbReference type="ARBA" id="ARBA00022989"/>
    </source>
</evidence>
<dbReference type="HOGENOM" id="CLU_059630_1_0_1"/>
<keyword evidence="4 5" id="KW-0472">Membrane</keyword>
<dbReference type="eggNOG" id="ENOG502TG0N">
    <property type="taxonomic scope" value="Eukaryota"/>
</dbReference>
<feature type="transmembrane region" description="Helical" evidence="5">
    <location>
        <begin position="223"/>
        <end position="243"/>
    </location>
</feature>
<feature type="domain" description="G-protein coupled receptors family 1 profile" evidence="6">
    <location>
        <begin position="18"/>
        <end position="239"/>
    </location>
</feature>
<dbReference type="EMBL" id="HE601256">
    <property type="protein sequence ID" value="CAP22570.2"/>
    <property type="molecule type" value="Genomic_DNA"/>
</dbReference>
<dbReference type="PANTHER" id="PTHR23017:SF17">
    <property type="entry name" value="G-PROTEIN COUPLED RECEPTORS FAMILY 1 PROFILE DOMAIN-CONTAINING PROTEIN"/>
    <property type="match status" value="1"/>
</dbReference>
<name>A8WQ12_CAEBR</name>
<comment type="subcellular location">
    <subcellularLocation>
        <location evidence="1">Membrane</location>
    </subcellularLocation>
</comment>
<dbReference type="OMA" id="CNPEIRN"/>
<sequence>MADFNQIVYVLMPVSLVGAVLNWSSFYSIRKLASFNHSFGVLSANQALADAMHSTVFLLYFCPMVLLDQPTMKHYSHICGYLLLLAYELSVLTHLAISLNRFISVWFPLFYERAFSVRKTKVFIIVLWMYNATSATVLYENFCHFYFDDKIGFLTFSNSDLCSFIGWYGDFLKNCFYVSIVICLDVLTVYGVRRLSKKLQSGMTDAALKKLSSRDRRFLKQTLIQGFVFMLELVTYFVVPTYFTNDWIVFFGTSFAWVTVHVADGLIVIICNPEIRNFLFGSKIKSFQTRGITIHLSSVVAVSSHPPQQRSLFSD</sequence>
<dbReference type="CDD" id="cd00637">
    <property type="entry name" value="7tm_classA_rhodopsin-like"/>
    <property type="match status" value="1"/>
</dbReference>
<evidence type="ECO:0000256" key="2">
    <source>
        <dbReference type="ARBA" id="ARBA00022692"/>
    </source>
</evidence>
<feature type="transmembrane region" description="Helical" evidence="5">
    <location>
        <begin position="122"/>
        <end position="139"/>
    </location>
</feature>
<dbReference type="InterPro" id="IPR019430">
    <property type="entry name" value="7TM_GPCR_serpentine_rcpt_Srx"/>
</dbReference>
<evidence type="ECO:0000313" key="9">
    <source>
        <dbReference type="WormBase" id="CBG01279"/>
    </source>
</evidence>
<keyword evidence="8" id="KW-1185">Reference proteome</keyword>
<dbReference type="AlphaFoldDB" id="A8WQ12"/>
<dbReference type="PROSITE" id="PS50262">
    <property type="entry name" value="G_PROTEIN_RECEP_F1_2"/>
    <property type="match status" value="1"/>
</dbReference>